<dbReference type="AlphaFoldDB" id="A0A7W7K3X7"/>
<dbReference type="EMBL" id="JACHLN010000003">
    <property type="protein sequence ID" value="MBB4840252.1"/>
    <property type="molecule type" value="Genomic_DNA"/>
</dbReference>
<reference evidence="10 11" key="1">
    <citation type="submission" date="2020-08" db="EMBL/GenBank/DDBJ databases">
        <title>Functional genomics of gut bacteria from endangered species of beetles.</title>
        <authorList>
            <person name="Carlos-Shanley C."/>
        </authorList>
    </citation>
    <scope>NUCLEOTIDE SEQUENCE [LARGE SCALE GENOMIC DNA]</scope>
    <source>
        <strain evidence="10 11">S00224</strain>
    </source>
</reference>
<feature type="signal peptide" evidence="8">
    <location>
        <begin position="1"/>
        <end position="18"/>
    </location>
</feature>
<evidence type="ECO:0000256" key="8">
    <source>
        <dbReference type="SAM" id="SignalP"/>
    </source>
</evidence>
<feature type="chain" id="PRO_5030597438" evidence="8">
    <location>
        <begin position="19"/>
        <end position="385"/>
    </location>
</feature>
<evidence type="ECO:0000313" key="11">
    <source>
        <dbReference type="Proteomes" id="UP000575241"/>
    </source>
</evidence>
<sequence>MRWGMVGLVASALTLALAACGGLGKAPGAVTPNAVAERTTIDFSRVANYSRPKLPAYFDGTVRSLDNSPASNANDDRVATLGRVLFYDLRLSTNDRASCASCHQQAIGFTDAMRFSNGISTAGTTDFHAMRLGNLRYWQPGTTFWDRRAASVEAQASHPFHSLVEMGWGENMGGFGALTRKMAGIGYYPELFAWAFGDPAISEARIQLALARFTRAMIASSSRWDTGYARVFSAAAPDRALDVDLPGFTPQENRGRHLFMADASRGGAGCSACHLPPTFALSADAHSNGLDAGETRLFKAPSLRNVALAGPYMHDGRFATLAEVIDFYDHGIQDGPALDPRLRRGKTPQRLNLSAQDRAALVAFLMTLSDPKLTTDPKFSDPFRR</sequence>
<evidence type="ECO:0000256" key="3">
    <source>
        <dbReference type="ARBA" id="ARBA00022723"/>
    </source>
</evidence>
<comment type="subcellular location">
    <subcellularLocation>
        <location evidence="1">Cell envelope</location>
    </subcellularLocation>
</comment>
<gene>
    <name evidence="10" type="ORF">HNP52_003344</name>
</gene>
<name>A0A7W7K3X7_9SPHN</name>
<keyword evidence="5 10" id="KW-0560">Oxidoreductase</keyword>
<keyword evidence="2 7" id="KW-0349">Heme</keyword>
<dbReference type="GO" id="GO:0009055">
    <property type="term" value="F:electron transfer activity"/>
    <property type="evidence" value="ECO:0007669"/>
    <property type="project" value="InterPro"/>
</dbReference>
<evidence type="ECO:0000256" key="5">
    <source>
        <dbReference type="ARBA" id="ARBA00023002"/>
    </source>
</evidence>
<dbReference type="GO" id="GO:0004130">
    <property type="term" value="F:cytochrome-c peroxidase activity"/>
    <property type="evidence" value="ECO:0007669"/>
    <property type="project" value="UniProtKB-EC"/>
</dbReference>
<accession>A0A7W7K3X7</accession>
<dbReference type="PANTHER" id="PTHR30600:SF10">
    <property type="entry name" value="BLL6722 PROTEIN"/>
    <property type="match status" value="1"/>
</dbReference>
<evidence type="ECO:0000256" key="4">
    <source>
        <dbReference type="ARBA" id="ARBA00022729"/>
    </source>
</evidence>
<dbReference type="PROSITE" id="PS51007">
    <property type="entry name" value="CYTC"/>
    <property type="match status" value="1"/>
</dbReference>
<feature type="domain" description="Cytochrome c" evidence="9">
    <location>
        <begin position="250"/>
        <end position="369"/>
    </location>
</feature>
<dbReference type="InterPro" id="IPR051395">
    <property type="entry name" value="Cytochrome_c_Peroxidase/MauG"/>
</dbReference>
<dbReference type="GO" id="GO:0030313">
    <property type="term" value="C:cell envelope"/>
    <property type="evidence" value="ECO:0007669"/>
    <property type="project" value="UniProtKB-SubCell"/>
</dbReference>
<keyword evidence="10" id="KW-0575">Peroxidase</keyword>
<dbReference type="Pfam" id="PF03150">
    <property type="entry name" value="CCP_MauG"/>
    <property type="match status" value="1"/>
</dbReference>
<evidence type="ECO:0000256" key="1">
    <source>
        <dbReference type="ARBA" id="ARBA00004196"/>
    </source>
</evidence>
<organism evidence="10 11">
    <name type="scientific">Sphingomonas kyeonggiensis</name>
    <dbReference type="NCBI Taxonomy" id="1268553"/>
    <lineage>
        <taxon>Bacteria</taxon>
        <taxon>Pseudomonadati</taxon>
        <taxon>Pseudomonadota</taxon>
        <taxon>Alphaproteobacteria</taxon>
        <taxon>Sphingomonadales</taxon>
        <taxon>Sphingomonadaceae</taxon>
        <taxon>Sphingomonas</taxon>
    </lineage>
</organism>
<keyword evidence="4 8" id="KW-0732">Signal</keyword>
<protein>
    <submittedName>
        <fullName evidence="10">Cytochrome c peroxidase</fullName>
        <ecNumber evidence="10">1.11.1.5</ecNumber>
    </submittedName>
</protein>
<dbReference type="Gene3D" id="1.10.760.10">
    <property type="entry name" value="Cytochrome c-like domain"/>
    <property type="match status" value="2"/>
</dbReference>
<dbReference type="GO" id="GO:0020037">
    <property type="term" value="F:heme binding"/>
    <property type="evidence" value="ECO:0007669"/>
    <property type="project" value="InterPro"/>
</dbReference>
<dbReference type="InterPro" id="IPR004852">
    <property type="entry name" value="Di-haem_cyt_c_peroxidsae"/>
</dbReference>
<evidence type="ECO:0000259" key="9">
    <source>
        <dbReference type="PROSITE" id="PS51007"/>
    </source>
</evidence>
<evidence type="ECO:0000313" key="10">
    <source>
        <dbReference type="EMBL" id="MBB4840252.1"/>
    </source>
</evidence>
<dbReference type="EC" id="1.11.1.5" evidence="10"/>
<keyword evidence="11" id="KW-1185">Reference proteome</keyword>
<evidence type="ECO:0000256" key="2">
    <source>
        <dbReference type="ARBA" id="ARBA00022617"/>
    </source>
</evidence>
<dbReference type="RefSeq" id="WP_184168735.1">
    <property type="nucleotide sequence ID" value="NZ_JACHLN010000003.1"/>
</dbReference>
<dbReference type="PANTHER" id="PTHR30600">
    <property type="entry name" value="CYTOCHROME C PEROXIDASE-RELATED"/>
    <property type="match status" value="1"/>
</dbReference>
<keyword evidence="6 7" id="KW-0408">Iron</keyword>
<dbReference type="GO" id="GO:0046872">
    <property type="term" value="F:metal ion binding"/>
    <property type="evidence" value="ECO:0007669"/>
    <property type="project" value="UniProtKB-KW"/>
</dbReference>
<dbReference type="InterPro" id="IPR036909">
    <property type="entry name" value="Cyt_c-like_dom_sf"/>
</dbReference>
<dbReference type="Proteomes" id="UP000575241">
    <property type="component" value="Unassembled WGS sequence"/>
</dbReference>
<evidence type="ECO:0000256" key="6">
    <source>
        <dbReference type="ARBA" id="ARBA00023004"/>
    </source>
</evidence>
<dbReference type="SUPFAM" id="SSF46626">
    <property type="entry name" value="Cytochrome c"/>
    <property type="match status" value="2"/>
</dbReference>
<evidence type="ECO:0000256" key="7">
    <source>
        <dbReference type="PROSITE-ProRule" id="PRU00433"/>
    </source>
</evidence>
<dbReference type="Pfam" id="PF00034">
    <property type="entry name" value="Cytochrom_C"/>
    <property type="match status" value="1"/>
</dbReference>
<keyword evidence="3 7" id="KW-0479">Metal-binding</keyword>
<dbReference type="InterPro" id="IPR009056">
    <property type="entry name" value="Cyt_c-like_dom"/>
</dbReference>
<comment type="caution">
    <text evidence="10">The sequence shown here is derived from an EMBL/GenBank/DDBJ whole genome shotgun (WGS) entry which is preliminary data.</text>
</comment>
<proteinExistence type="predicted"/>
<dbReference type="PROSITE" id="PS51257">
    <property type="entry name" value="PROKAR_LIPOPROTEIN"/>
    <property type="match status" value="1"/>
</dbReference>